<dbReference type="CDD" id="cd00200">
    <property type="entry name" value="WD40"/>
    <property type="match status" value="1"/>
</dbReference>
<dbReference type="PROSITE" id="PS50181">
    <property type="entry name" value="FBOX"/>
    <property type="match status" value="1"/>
</dbReference>
<accession>A0A9P7AU07</accession>
<feature type="repeat" description="WD" evidence="3">
    <location>
        <begin position="721"/>
        <end position="760"/>
    </location>
</feature>
<feature type="compositionally biased region" description="Polar residues" evidence="4">
    <location>
        <begin position="1002"/>
        <end position="1014"/>
    </location>
</feature>
<keyword evidence="1 3" id="KW-0853">WD repeat</keyword>
<dbReference type="SUPFAM" id="SSF50978">
    <property type="entry name" value="WD40 repeat-like"/>
    <property type="match status" value="1"/>
</dbReference>
<dbReference type="InterPro" id="IPR020472">
    <property type="entry name" value="WD40_PAC1"/>
</dbReference>
<feature type="region of interest" description="Disordered" evidence="4">
    <location>
        <begin position="272"/>
        <end position="293"/>
    </location>
</feature>
<dbReference type="InterPro" id="IPR019775">
    <property type="entry name" value="WD40_repeat_CS"/>
</dbReference>
<dbReference type="Gene3D" id="1.20.1280.50">
    <property type="match status" value="1"/>
</dbReference>
<dbReference type="PANTHER" id="PTHR19848">
    <property type="entry name" value="WD40 REPEAT PROTEIN"/>
    <property type="match status" value="1"/>
</dbReference>
<dbReference type="InterPro" id="IPR001810">
    <property type="entry name" value="F-box_dom"/>
</dbReference>
<name>A0A9P7AU07_9AGAM</name>
<dbReference type="PANTHER" id="PTHR19848:SF8">
    <property type="entry name" value="F-BOX AND WD REPEAT DOMAIN CONTAINING 7"/>
    <property type="match status" value="1"/>
</dbReference>
<feature type="repeat" description="WD" evidence="3">
    <location>
        <begin position="801"/>
        <end position="833"/>
    </location>
</feature>
<feature type="compositionally biased region" description="Low complexity" evidence="4">
    <location>
        <begin position="175"/>
        <end position="188"/>
    </location>
</feature>
<keyword evidence="2" id="KW-0677">Repeat</keyword>
<dbReference type="PROSITE" id="PS50082">
    <property type="entry name" value="WD_REPEATS_2"/>
    <property type="match status" value="5"/>
</dbReference>
<sequence length="2083" mass="233459">MESRRTVPDFYHGGSPSTPYYTAHPSPTATPESHSDDEQQPIAGPSKLTLDLPVFSLDSNNVLQLFDEEEEEEHSNLRLNINFNLSLDFSQATLGHSRPPSPAPTADFSMISPPSSPSYIQYRSQFLSAQQGRNTLPFFWTSPTRTSTHLRSHSIASGGSTKCRVRPNITKLWESISSPSPRGSKSSPILKHPSPTHRHFPRSSPNILRAKRKTKHPSVSGVFYCESRVQGNTNGDVHVDYGALDPLDGEEGELVDHEGYFDAIQCDLTASPSSYTRSASPSPTTTTTPTSSHLCLFRPQTPSQAYTLCPTSYTSASTSTFTSAQYLPPTKLSLPLPPELILHIFSLLPMCSVLACMLVSHSFYTLAKDTSVWLGVWRGREGCPRVRSRAPYQSPYNHSYTHNFAYGLGSSVNYMSSYSFPQNSLPSSSSSSSQGDSDSDILSLRYAHADEGVYGFSLLEDSEDVEGDGPSGWAVDWDRVKALRHSGRSRGIFIDEEIHANRPSIYIPYADPILRRGTNSGPLRLNWHTLYRSCATLERRWRDPRSEPRVMRIEGHGDSVYCLDFDSRRIITGSRDRTIKVWCIRTGECLATFEAHLGSVLCLKFAKDFDAKRSCSRRSFSRGPINSEEEEGGANEDANEGEEEESHGMMVSGSSDCTVRVWDLYAKHRGSGIQADVCVILRGHSGGVLDLRMDENWIVSCSKDALINVYSRSTLTLHAILQGHEGPVNAIGLEGGRVVSAGGDGRMMLWDAASGRCERVFEGHERGLACIEFKDDLILSGSNDCTIKLWRASTGECLHTFAGHMLLVCALCFDPKTGYVVSASYDRSVRVWEWREPAVDVDSFISHSSSSSNSSSSSFHSTHTSTSTHTSNSTHARTSIYASDTDGASVVGVADGVVGYRNSGMSEKRGVGKLVREFRDLHASHIFDVKFDVGRIVSLADSQYCSVEIPRHHADVDAEMDSDINDGNGVDFEDFQGKQVRPRRRIPRHLDDIEPSEEDLNYSDNNGQSPTQDSAALPARSRIRRVLLTLRDTLQTTYNSFGLCRVYPRRPSFEPNKFVPSSLLAQTCPAAAQGSDSPPEVFAPPFPFANMTLYRLMSWMNTGSNRVSETKVTALVNDVMLADDFDPEHLKGFSVKQNLRELDADKSGKRITFPDDWIETDITIDIPVRSKEEGPRPHTIPGFHYRPLVEVVRVAFSDAQAAAFHLFPFKHIWKDPLDHHEERVYDELYTSDAWLEAQESLHKSPKEIGCSLERVIAGFMLFSDATHLANFGTAKAWPLYVYFGNLTKYVRSSPTSGSCHLVGFLPLLPDSIKDVLSTLPRISKSGMASLHTHCRRELFHACWDILLDEDFLYAYRHGIVLKCADGIMRRVFPRIFTYSADYPEKALIATIKDMGLCPCPRCLTPKGLFNRLGLVRDMKSRINDLRVYAMVKVVKARQFIYGLGNTVDGTKVEDALGEGSWVAILNRFTEKLGPLGLDPFRMLVVDLMHECELGTWKALFTHLMRLLYSLPEGIQLIAIFDSRFRQVPTFGNGVIRKFANNTSEMKRLAARDFEDILQVFVLIACSPPGHDVAVQSLLYQFAQWHALAKLRIHTDSTLLFFEETFKKLSRKLRNFRDYTCAAFKTVELPKEASARQRRSTQRSETNTGSTESTGARVKKLNLNTYKFHAMGDYMRTIRIFGTTDSFTTQIGELAHRALKAFYPLTSKLDTPAQLAKHERRRRVLRRVAEAGGISSSISQPPIDTPSSGKHHHIATSRNHPLPLFTFLREHNNDPALKKFIPKLKDHILYRLRKLDVSYCDFTFSDEERRSVIIPNDTIYSVQTMQVHYTTYDIRREYDTINPRTHSDVMVLSGETMPNHPYWYARVLGIYHMDTWLNEGAQPVKERLEVLWVRWLAPIQNHKSGVNHARLPKVAFVEESDVDAFGFLDPGQVIRGAHLIPAFNSQRGVSSLRHGRSLARPGGELDDWEAYYVGIFVDRDMFIRYTHFGVGHPAMLRRIARDCESVALGGVVGGVTSTNETDSDMGHDENGHHDTEDDEDDSGSDSDSGEISDEEFSDEDLELDHVEDIDGDEAEDEFDDLLSF</sequence>
<feature type="compositionally biased region" description="Basic and acidic residues" evidence="4">
    <location>
        <begin position="2023"/>
        <end position="2034"/>
    </location>
</feature>
<organism evidence="6 7">
    <name type="scientific">Suillus plorans</name>
    <dbReference type="NCBI Taxonomy" id="116603"/>
    <lineage>
        <taxon>Eukaryota</taxon>
        <taxon>Fungi</taxon>
        <taxon>Dikarya</taxon>
        <taxon>Basidiomycota</taxon>
        <taxon>Agaricomycotina</taxon>
        <taxon>Agaricomycetes</taxon>
        <taxon>Agaricomycetidae</taxon>
        <taxon>Boletales</taxon>
        <taxon>Suillineae</taxon>
        <taxon>Suillaceae</taxon>
        <taxon>Suillus</taxon>
    </lineage>
</organism>
<evidence type="ECO:0000256" key="4">
    <source>
        <dbReference type="SAM" id="MobiDB-lite"/>
    </source>
</evidence>
<keyword evidence="7" id="KW-1185">Reference proteome</keyword>
<feature type="compositionally biased region" description="Low complexity" evidence="4">
    <location>
        <begin position="1642"/>
        <end position="1654"/>
    </location>
</feature>
<feature type="compositionally biased region" description="Polar residues" evidence="4">
    <location>
        <begin position="15"/>
        <end position="32"/>
    </location>
</feature>
<feature type="repeat" description="WD" evidence="3">
    <location>
        <begin position="649"/>
        <end position="664"/>
    </location>
</feature>
<evidence type="ECO:0000313" key="7">
    <source>
        <dbReference type="Proteomes" id="UP000719766"/>
    </source>
</evidence>
<dbReference type="SMART" id="SM00256">
    <property type="entry name" value="FBOX"/>
    <property type="match status" value="1"/>
</dbReference>
<feature type="region of interest" description="Disordered" evidence="4">
    <location>
        <begin position="2013"/>
        <end position="2083"/>
    </location>
</feature>
<evidence type="ECO:0000256" key="1">
    <source>
        <dbReference type="ARBA" id="ARBA00022574"/>
    </source>
</evidence>
<feature type="region of interest" description="Disordered" evidence="4">
    <location>
        <begin position="1631"/>
        <end position="1655"/>
    </location>
</feature>
<dbReference type="RefSeq" id="XP_041161323.1">
    <property type="nucleotide sequence ID" value="XM_041306441.1"/>
</dbReference>
<dbReference type="Gene3D" id="2.130.10.10">
    <property type="entry name" value="YVTN repeat-like/Quinoprotein amine dehydrogenase"/>
    <property type="match status" value="2"/>
</dbReference>
<dbReference type="InterPro" id="IPR036322">
    <property type="entry name" value="WD40_repeat_dom_sf"/>
</dbReference>
<dbReference type="PRINTS" id="PR00320">
    <property type="entry name" value="GPROTEINBRPT"/>
</dbReference>
<feature type="repeat" description="WD" evidence="3">
    <location>
        <begin position="553"/>
        <end position="592"/>
    </location>
</feature>
<reference evidence="6" key="1">
    <citation type="journal article" date="2020" name="New Phytol.">
        <title>Comparative genomics reveals dynamic genome evolution in host specialist ectomycorrhizal fungi.</title>
        <authorList>
            <person name="Lofgren L.A."/>
            <person name="Nguyen N.H."/>
            <person name="Vilgalys R."/>
            <person name="Ruytinx J."/>
            <person name="Liao H.L."/>
            <person name="Branco S."/>
            <person name="Kuo A."/>
            <person name="LaButti K."/>
            <person name="Lipzen A."/>
            <person name="Andreopoulos W."/>
            <person name="Pangilinan J."/>
            <person name="Riley R."/>
            <person name="Hundley H."/>
            <person name="Na H."/>
            <person name="Barry K."/>
            <person name="Grigoriev I.V."/>
            <person name="Stajich J.E."/>
            <person name="Kennedy P.G."/>
        </authorList>
    </citation>
    <scope>NUCLEOTIDE SEQUENCE</scope>
    <source>
        <strain evidence="6">S12</strain>
    </source>
</reference>
<dbReference type="OrthoDB" id="2672259at2759"/>
<dbReference type="Proteomes" id="UP000719766">
    <property type="component" value="Unassembled WGS sequence"/>
</dbReference>
<feature type="compositionally biased region" description="Acidic residues" evidence="4">
    <location>
        <begin position="627"/>
        <end position="645"/>
    </location>
</feature>
<evidence type="ECO:0000313" key="6">
    <source>
        <dbReference type="EMBL" id="KAG1795450.1"/>
    </source>
</evidence>
<dbReference type="PROSITE" id="PS00678">
    <property type="entry name" value="WD_REPEATS_1"/>
    <property type="match status" value="2"/>
</dbReference>
<dbReference type="InterPro" id="IPR041078">
    <property type="entry name" value="Plavaka"/>
</dbReference>
<dbReference type="InterPro" id="IPR015943">
    <property type="entry name" value="WD40/YVTN_repeat-like_dom_sf"/>
</dbReference>
<dbReference type="SMART" id="SM00320">
    <property type="entry name" value="WD40"/>
    <property type="match status" value="6"/>
</dbReference>
<feature type="compositionally biased region" description="Low complexity" evidence="4">
    <location>
        <begin position="272"/>
        <end position="292"/>
    </location>
</feature>
<dbReference type="Pfam" id="PF00400">
    <property type="entry name" value="WD40"/>
    <property type="match status" value="6"/>
</dbReference>
<dbReference type="EMBL" id="JABBWE010000022">
    <property type="protein sequence ID" value="KAG1795450.1"/>
    <property type="molecule type" value="Genomic_DNA"/>
</dbReference>
<feature type="region of interest" description="Disordered" evidence="4">
    <location>
        <begin position="849"/>
        <end position="875"/>
    </location>
</feature>
<feature type="region of interest" description="Disordered" evidence="4">
    <location>
        <begin position="1"/>
        <end position="45"/>
    </location>
</feature>
<gene>
    <name evidence="6" type="ORF">HD556DRAFT_1442307</name>
</gene>
<dbReference type="Pfam" id="PF18759">
    <property type="entry name" value="Plavaka"/>
    <property type="match status" value="1"/>
</dbReference>
<feature type="region of interest" description="Disordered" evidence="4">
    <location>
        <begin position="959"/>
        <end position="1016"/>
    </location>
</feature>
<dbReference type="GeneID" id="64600205"/>
<feature type="compositionally biased region" description="Low complexity" evidence="4">
    <location>
        <begin position="1733"/>
        <end position="1747"/>
    </location>
</feature>
<evidence type="ECO:0000256" key="2">
    <source>
        <dbReference type="ARBA" id="ARBA00022737"/>
    </source>
</evidence>
<feature type="compositionally biased region" description="Acidic residues" evidence="4">
    <location>
        <begin position="2068"/>
        <end position="2083"/>
    </location>
</feature>
<dbReference type="Pfam" id="PF12937">
    <property type="entry name" value="F-box-like"/>
    <property type="match status" value="1"/>
</dbReference>
<feature type="region of interest" description="Disordered" evidence="4">
    <location>
        <begin position="93"/>
        <end position="112"/>
    </location>
</feature>
<proteinExistence type="predicted"/>
<feature type="domain" description="F-box" evidence="5">
    <location>
        <begin position="330"/>
        <end position="376"/>
    </location>
</feature>
<feature type="compositionally biased region" description="Acidic residues" evidence="4">
    <location>
        <begin position="2035"/>
        <end position="2061"/>
    </location>
</feature>
<comment type="caution">
    <text evidence="6">The sequence shown here is derived from an EMBL/GenBank/DDBJ whole genome shotgun (WGS) entry which is preliminary data.</text>
</comment>
<evidence type="ECO:0000256" key="3">
    <source>
        <dbReference type="PROSITE-ProRule" id="PRU00221"/>
    </source>
</evidence>
<dbReference type="SUPFAM" id="SSF81383">
    <property type="entry name" value="F-box domain"/>
    <property type="match status" value="1"/>
</dbReference>
<dbReference type="PROSITE" id="PS50294">
    <property type="entry name" value="WD_REPEATS_REGION"/>
    <property type="match status" value="4"/>
</dbReference>
<feature type="region of interest" description="Disordered" evidence="4">
    <location>
        <begin position="1732"/>
        <end position="1754"/>
    </location>
</feature>
<feature type="region of interest" description="Disordered" evidence="4">
    <location>
        <begin position="174"/>
        <end position="215"/>
    </location>
</feature>
<protein>
    <recommendedName>
        <fullName evidence="5">F-box domain-containing protein</fullName>
    </recommendedName>
</protein>
<evidence type="ECO:0000259" key="5">
    <source>
        <dbReference type="PROSITE" id="PS50181"/>
    </source>
</evidence>
<feature type="region of interest" description="Disordered" evidence="4">
    <location>
        <begin position="617"/>
        <end position="652"/>
    </location>
</feature>
<feature type="repeat" description="WD" evidence="3">
    <location>
        <begin position="761"/>
        <end position="800"/>
    </location>
</feature>
<dbReference type="CDD" id="cd09917">
    <property type="entry name" value="F-box_SF"/>
    <property type="match status" value="1"/>
</dbReference>
<dbReference type="InterPro" id="IPR036047">
    <property type="entry name" value="F-box-like_dom_sf"/>
</dbReference>
<dbReference type="InterPro" id="IPR001680">
    <property type="entry name" value="WD40_rpt"/>
</dbReference>